<feature type="compositionally biased region" description="Acidic residues" evidence="4">
    <location>
        <begin position="466"/>
        <end position="480"/>
    </location>
</feature>
<protein>
    <recommendedName>
        <fullName evidence="7">DDB1-and CUL4-associated factor 5</fullName>
    </recommendedName>
</protein>
<dbReference type="PROSITE" id="PS00678">
    <property type="entry name" value="WD_REPEATS_1"/>
    <property type="match status" value="1"/>
</dbReference>
<proteinExistence type="predicted"/>
<dbReference type="AlphaFoldDB" id="A0A819KVG1"/>
<dbReference type="GO" id="GO:0080008">
    <property type="term" value="C:Cul4-RING E3 ubiquitin ligase complex"/>
    <property type="evidence" value="ECO:0007669"/>
    <property type="project" value="TreeGrafter"/>
</dbReference>
<feature type="region of interest" description="Disordered" evidence="4">
    <location>
        <begin position="464"/>
        <end position="545"/>
    </location>
</feature>
<evidence type="ECO:0000256" key="3">
    <source>
        <dbReference type="PROSITE-ProRule" id="PRU00221"/>
    </source>
</evidence>
<dbReference type="SMART" id="SM00320">
    <property type="entry name" value="WD40"/>
    <property type="match status" value="6"/>
</dbReference>
<dbReference type="InterPro" id="IPR001680">
    <property type="entry name" value="WD40_rpt"/>
</dbReference>
<feature type="repeat" description="WD" evidence="3">
    <location>
        <begin position="47"/>
        <end position="80"/>
    </location>
</feature>
<reference evidence="5" key="1">
    <citation type="submission" date="2021-02" db="EMBL/GenBank/DDBJ databases">
        <authorList>
            <person name="Nowell W R."/>
        </authorList>
    </citation>
    <scope>NUCLEOTIDE SEQUENCE</scope>
</reference>
<gene>
    <name evidence="5" type="ORF">KXQ929_LOCUS25887</name>
</gene>
<feature type="compositionally biased region" description="Low complexity" evidence="4">
    <location>
        <begin position="591"/>
        <end position="600"/>
    </location>
</feature>
<dbReference type="PANTHER" id="PTHR15574">
    <property type="entry name" value="WD REPEAT DOMAIN-CONTAINING FAMILY"/>
    <property type="match status" value="1"/>
</dbReference>
<dbReference type="EMBL" id="CAJOBB010002287">
    <property type="protein sequence ID" value="CAF3955812.1"/>
    <property type="molecule type" value="Genomic_DNA"/>
</dbReference>
<keyword evidence="1 3" id="KW-0853">WD repeat</keyword>
<keyword evidence="2" id="KW-0677">Repeat</keyword>
<evidence type="ECO:0000313" key="6">
    <source>
        <dbReference type="Proteomes" id="UP000663868"/>
    </source>
</evidence>
<dbReference type="InterPro" id="IPR019775">
    <property type="entry name" value="WD40_repeat_CS"/>
</dbReference>
<comment type="caution">
    <text evidence="5">The sequence shown here is derived from an EMBL/GenBank/DDBJ whole genome shotgun (WGS) entry which is preliminary data.</text>
</comment>
<evidence type="ECO:0000256" key="4">
    <source>
        <dbReference type="SAM" id="MobiDB-lite"/>
    </source>
</evidence>
<dbReference type="GO" id="GO:0005737">
    <property type="term" value="C:cytoplasm"/>
    <property type="evidence" value="ECO:0007669"/>
    <property type="project" value="TreeGrafter"/>
</dbReference>
<feature type="compositionally biased region" description="Polar residues" evidence="4">
    <location>
        <begin position="515"/>
        <end position="528"/>
    </location>
</feature>
<accession>A0A819KVG1</accession>
<dbReference type="PANTHER" id="PTHR15574:SF43">
    <property type="entry name" value="DDB1- AND CUL4-ASSOCIATED FACTOR 5"/>
    <property type="match status" value="1"/>
</dbReference>
<dbReference type="InterPro" id="IPR045151">
    <property type="entry name" value="DCAF8"/>
</dbReference>
<feature type="region of interest" description="Disordered" evidence="4">
    <location>
        <begin position="573"/>
        <end position="601"/>
    </location>
</feature>
<sequence>MTDRYKSFNIIHHLRNEALRYNHWNYNRSKYLQNRFDSYSKLYCQDGKGHSGCVNALDFSSDGLFLASGGDDKRVLIWNMGETLFNQTNCSPVVLNATHLSNIFSIKFDNQNKRIISAGNDEQILVHDIEKQSHGLNGSHSDELVDVFLESSPINSLSIQPEHNDVFIAATEDGHVHLYDLRSASSAAEHDQPSTVVAESFDGSYHSCAFHPQQTCLVATANARQGIELYDIRLCKSSVLRYGAPTSSTRRISTDDNDNGIEGMSVTFNRDGSLLYALRRRLPPVLFKLNQAQAFCQFDADNYVNLCTMKSGCFVGDHDQYIASGSDDFNVYIWRIPDTDEDTVQCQSRSHLNSDHFVWNAHMILSGHRSVVNQIRYSSRMHTLVSSGVEKIIKMWTPYRTRNNITNNTKFNGRQEMYTHRDYLRAVLESGSVHHDSSVERYDEDKRMLAFFDSLLQRELRHGHMDDDDDISDDDSDSDDLSSIIDSTDNDDDDDLSSRNSPLADETEEQVTLEEINSQITNPTDLPANSNNLSEETSTSHPRHPTIVSLAKNYRIHYIQKIKQLTGLISTQSEKRSLDSPTITEVKRQRSSSSSSNYNSTLQTLRNRIQNEESEQFYFNDERRM</sequence>
<dbReference type="PROSITE" id="PS50082">
    <property type="entry name" value="WD_REPEATS_2"/>
    <property type="match status" value="2"/>
</dbReference>
<name>A0A819KVG1_9BILA</name>
<dbReference type="Proteomes" id="UP000663868">
    <property type="component" value="Unassembled WGS sequence"/>
</dbReference>
<feature type="compositionally biased region" description="Low complexity" evidence="4">
    <location>
        <begin position="529"/>
        <end position="540"/>
    </location>
</feature>
<dbReference type="Gene3D" id="2.130.10.10">
    <property type="entry name" value="YVTN repeat-like/Quinoprotein amine dehydrogenase"/>
    <property type="match status" value="3"/>
</dbReference>
<dbReference type="GO" id="GO:0045717">
    <property type="term" value="P:negative regulation of fatty acid biosynthetic process"/>
    <property type="evidence" value="ECO:0007669"/>
    <property type="project" value="TreeGrafter"/>
</dbReference>
<dbReference type="Pfam" id="PF00400">
    <property type="entry name" value="WD40"/>
    <property type="match status" value="3"/>
</dbReference>
<evidence type="ECO:0000256" key="1">
    <source>
        <dbReference type="ARBA" id="ARBA00022574"/>
    </source>
</evidence>
<dbReference type="InterPro" id="IPR015943">
    <property type="entry name" value="WD40/YVTN_repeat-like_dom_sf"/>
</dbReference>
<dbReference type="InterPro" id="IPR036322">
    <property type="entry name" value="WD40_repeat_dom_sf"/>
</dbReference>
<evidence type="ECO:0000256" key="2">
    <source>
        <dbReference type="ARBA" id="ARBA00022737"/>
    </source>
</evidence>
<organism evidence="5 6">
    <name type="scientific">Adineta steineri</name>
    <dbReference type="NCBI Taxonomy" id="433720"/>
    <lineage>
        <taxon>Eukaryota</taxon>
        <taxon>Metazoa</taxon>
        <taxon>Spiralia</taxon>
        <taxon>Gnathifera</taxon>
        <taxon>Rotifera</taxon>
        <taxon>Eurotatoria</taxon>
        <taxon>Bdelloidea</taxon>
        <taxon>Adinetida</taxon>
        <taxon>Adinetidae</taxon>
        <taxon>Adineta</taxon>
    </lineage>
</organism>
<feature type="repeat" description="WD" evidence="3">
    <location>
        <begin position="365"/>
        <end position="396"/>
    </location>
</feature>
<evidence type="ECO:0000313" key="5">
    <source>
        <dbReference type="EMBL" id="CAF3955812.1"/>
    </source>
</evidence>
<dbReference type="PROSITE" id="PS50294">
    <property type="entry name" value="WD_REPEATS_REGION"/>
    <property type="match status" value="2"/>
</dbReference>
<dbReference type="SUPFAM" id="SSF50978">
    <property type="entry name" value="WD40 repeat-like"/>
    <property type="match status" value="1"/>
</dbReference>
<evidence type="ECO:0008006" key="7">
    <source>
        <dbReference type="Google" id="ProtNLM"/>
    </source>
</evidence>